<dbReference type="AlphaFoldDB" id="T1I737"/>
<dbReference type="Proteomes" id="UP000015103">
    <property type="component" value="Unassembled WGS sequence"/>
</dbReference>
<evidence type="ECO:0000313" key="1">
    <source>
        <dbReference type="EnsemblMetazoa" id="RPRC012109-PA"/>
    </source>
</evidence>
<dbReference type="PROSITE" id="PS50181">
    <property type="entry name" value="FBOX"/>
    <property type="match status" value="1"/>
</dbReference>
<keyword evidence="2" id="KW-1185">Reference proteome</keyword>
<sequence length="439" mass="51770">MDILKCLPPEISVKILSFLNLKDILNCSLVCRLWYDLTNTNLVWKRFWEEDIPLKECEASKDFGWILSQPCKWKLYFMNHKKIIHNWEEDRYKRHEINGRWINSTAYDGKTLVINNHGLEVYRIEKGNLVHCQKLSFKKYDAYMCATNTSYIVVKYKPLILVYHLINDRYKVAHMLYIRDRDSKLICSKEIRVLNEVNEQSSLYTVGSNLMCILGHTLYVYMPHVKIMYAWNMKEMICLIEIKAHMSDFLYDKERVYICVNDSITGYDERARMCFAVTPHWNIYKMHVNNHVLVAVGDGHSEVDICAWDKQTGTLLYNKKMFVSADCLLHPTKDILVDVLDAWPLEKKEIFACNIKDNMILWRTLIGEYSILGDLHSIVADRFLLFFTYSRHIVDIHDAKYGNYLYSLYGVDDDDVFASYDILIYAKNKSVKLVVHVYS</sequence>
<accession>T1I737</accession>
<evidence type="ECO:0000313" key="2">
    <source>
        <dbReference type="Proteomes" id="UP000015103"/>
    </source>
</evidence>
<dbReference type="VEuPathDB" id="VectorBase:RPRC012109"/>
<dbReference type="HOGENOM" id="CLU_624558_0_0_1"/>
<dbReference type="InterPro" id="IPR001810">
    <property type="entry name" value="F-box_dom"/>
</dbReference>
<name>T1I737_RHOPR</name>
<dbReference type="OMA" id="KRHEING"/>
<dbReference type="SUPFAM" id="SSF81383">
    <property type="entry name" value="F-box domain"/>
    <property type="match status" value="1"/>
</dbReference>
<dbReference type="EnsemblMetazoa" id="RPRC012109-RA">
    <property type="protein sequence ID" value="RPRC012109-PA"/>
    <property type="gene ID" value="RPRC012109"/>
</dbReference>
<dbReference type="InterPro" id="IPR036047">
    <property type="entry name" value="F-box-like_dom_sf"/>
</dbReference>
<dbReference type="SMART" id="SM00256">
    <property type="entry name" value="FBOX"/>
    <property type="match status" value="1"/>
</dbReference>
<dbReference type="EMBL" id="ACPB03000766">
    <property type="status" value="NOT_ANNOTATED_CDS"/>
    <property type="molecule type" value="Genomic_DNA"/>
</dbReference>
<proteinExistence type="predicted"/>
<dbReference type="Gene3D" id="1.20.1280.50">
    <property type="match status" value="1"/>
</dbReference>
<protein>
    <submittedName>
        <fullName evidence="1">F-box domain-containing protein</fullName>
    </submittedName>
</protein>
<dbReference type="Pfam" id="PF12937">
    <property type="entry name" value="F-box-like"/>
    <property type="match status" value="1"/>
</dbReference>
<reference evidence="1" key="1">
    <citation type="submission" date="2015-05" db="UniProtKB">
        <authorList>
            <consortium name="EnsemblMetazoa"/>
        </authorList>
    </citation>
    <scope>IDENTIFICATION</scope>
</reference>
<organism evidence="1 2">
    <name type="scientific">Rhodnius prolixus</name>
    <name type="common">Triatomid bug</name>
    <dbReference type="NCBI Taxonomy" id="13249"/>
    <lineage>
        <taxon>Eukaryota</taxon>
        <taxon>Metazoa</taxon>
        <taxon>Ecdysozoa</taxon>
        <taxon>Arthropoda</taxon>
        <taxon>Hexapoda</taxon>
        <taxon>Insecta</taxon>
        <taxon>Pterygota</taxon>
        <taxon>Neoptera</taxon>
        <taxon>Paraneoptera</taxon>
        <taxon>Hemiptera</taxon>
        <taxon>Heteroptera</taxon>
        <taxon>Panheteroptera</taxon>
        <taxon>Cimicomorpha</taxon>
        <taxon>Reduviidae</taxon>
        <taxon>Triatominae</taxon>
        <taxon>Rhodnius</taxon>
    </lineage>
</organism>
<dbReference type="InParanoid" id="T1I737"/>